<evidence type="ECO:0000313" key="2">
    <source>
        <dbReference type="Proteomes" id="UP000031675"/>
    </source>
</evidence>
<proteinExistence type="predicted"/>
<dbReference type="OrthoDB" id="9841475at2"/>
<evidence type="ECO:0000313" key="1">
    <source>
        <dbReference type="EMBL" id="KIH97618.1"/>
    </source>
</evidence>
<organism evidence="1 2">
    <name type="scientific">Streptomonospora alba</name>
    <dbReference type="NCBI Taxonomy" id="183763"/>
    <lineage>
        <taxon>Bacteria</taxon>
        <taxon>Bacillati</taxon>
        <taxon>Actinomycetota</taxon>
        <taxon>Actinomycetes</taxon>
        <taxon>Streptosporangiales</taxon>
        <taxon>Nocardiopsidaceae</taxon>
        <taxon>Streptomonospora</taxon>
    </lineage>
</organism>
<accession>A0A0C2G2T7</accession>
<comment type="caution">
    <text evidence="1">The sequence shown here is derived from an EMBL/GenBank/DDBJ whole genome shotgun (WGS) entry which is preliminary data.</text>
</comment>
<dbReference type="AlphaFoldDB" id="A0A0C2G2T7"/>
<dbReference type="EMBL" id="JROO01000034">
    <property type="protein sequence ID" value="KIH97618.1"/>
    <property type="molecule type" value="Genomic_DNA"/>
</dbReference>
<dbReference type="RefSeq" id="WP_040275218.1">
    <property type="nucleotide sequence ID" value="NZ_JROO01000034.1"/>
</dbReference>
<dbReference type="Proteomes" id="UP000031675">
    <property type="component" value="Unassembled WGS sequence"/>
</dbReference>
<gene>
    <name evidence="1" type="ORF">LP52_18075</name>
</gene>
<reference evidence="2" key="1">
    <citation type="journal article" date="2015" name="Chem. Biol.">
        <title>Structure, bioactivity, and resistance mechanism of streptomonomicin, an unusual lasso Peptide from an understudied halophilic actinomycete.</title>
        <authorList>
            <person name="Metelev M."/>
            <person name="Tietz J.I."/>
            <person name="Melby J.O."/>
            <person name="Blair P.M."/>
            <person name="Zhu L."/>
            <person name="Livnat I."/>
            <person name="Severinov K."/>
            <person name="Mitchell D.A."/>
        </authorList>
    </citation>
    <scope>NUCLEOTIDE SEQUENCE [LARGE SCALE GENOMIC DNA]</scope>
    <source>
        <strain evidence="2">YIM 90003</strain>
    </source>
</reference>
<keyword evidence="2" id="KW-1185">Reference proteome</keyword>
<protein>
    <submittedName>
        <fullName evidence="1">Uncharacterized protein</fullName>
    </submittedName>
</protein>
<sequence>MARLRWRYPHWDIRYYAATSLPERGVFVASIAPAPECLRGVLTAAASSEEGLLQQLEIHDRVARHISEAANTGTRALATDEEAVAGLQGQHPHWRIRYETDPGDGRLVATRSLTPAQAALGLLETVTADDATELAHRLAYQDALAAGADAITLALAPHDDLAEDAADLIAGCEALLHRTADGT</sequence>
<name>A0A0C2G2T7_9ACTN</name>